<feature type="non-terminal residue" evidence="1">
    <location>
        <position position="1"/>
    </location>
</feature>
<sequence length="153" mass="17729">CSRGIMNDDNSSLKLELVSQDSVSDENVGKCKLNQKRHWLECATFSDLPPEGKEALLKFTRDRNYKTDTRRLEFWFASPDDASLAPMLNKYLNDGEDQLPEVQESDDTDDIIQHAEVVDAYVTKLKDRMRPRLNDIFKKFKQSVAEEIRSQEL</sequence>
<organism evidence="1 2">
    <name type="scientific">Armadillidium nasatum</name>
    <dbReference type="NCBI Taxonomy" id="96803"/>
    <lineage>
        <taxon>Eukaryota</taxon>
        <taxon>Metazoa</taxon>
        <taxon>Ecdysozoa</taxon>
        <taxon>Arthropoda</taxon>
        <taxon>Crustacea</taxon>
        <taxon>Multicrustacea</taxon>
        <taxon>Malacostraca</taxon>
        <taxon>Eumalacostraca</taxon>
        <taxon>Peracarida</taxon>
        <taxon>Isopoda</taxon>
        <taxon>Oniscidea</taxon>
        <taxon>Crinocheta</taxon>
        <taxon>Armadillidiidae</taxon>
        <taxon>Armadillidium</taxon>
    </lineage>
</organism>
<protein>
    <submittedName>
        <fullName evidence="1">Uncharacterized protein</fullName>
    </submittedName>
</protein>
<evidence type="ECO:0000313" key="2">
    <source>
        <dbReference type="Proteomes" id="UP000326759"/>
    </source>
</evidence>
<evidence type="ECO:0000313" key="1">
    <source>
        <dbReference type="EMBL" id="KAB7499871.1"/>
    </source>
</evidence>
<gene>
    <name evidence="1" type="ORF">Anas_14307</name>
</gene>
<dbReference type="AlphaFoldDB" id="A0A5N5T058"/>
<proteinExistence type="predicted"/>
<dbReference type="OrthoDB" id="10431189at2759"/>
<keyword evidence="2" id="KW-1185">Reference proteome</keyword>
<comment type="caution">
    <text evidence="1">The sequence shown here is derived from an EMBL/GenBank/DDBJ whole genome shotgun (WGS) entry which is preliminary data.</text>
</comment>
<name>A0A5N5T058_9CRUS</name>
<accession>A0A5N5T058</accession>
<dbReference type="Proteomes" id="UP000326759">
    <property type="component" value="Unassembled WGS sequence"/>
</dbReference>
<dbReference type="EMBL" id="SEYY01016240">
    <property type="protein sequence ID" value="KAB7499871.1"/>
    <property type="molecule type" value="Genomic_DNA"/>
</dbReference>
<reference evidence="1 2" key="1">
    <citation type="journal article" date="2019" name="PLoS Biol.">
        <title>Sex chromosomes control vertical transmission of feminizing Wolbachia symbionts in an isopod.</title>
        <authorList>
            <person name="Becking T."/>
            <person name="Chebbi M.A."/>
            <person name="Giraud I."/>
            <person name="Moumen B."/>
            <person name="Laverre T."/>
            <person name="Caubet Y."/>
            <person name="Peccoud J."/>
            <person name="Gilbert C."/>
            <person name="Cordaux R."/>
        </authorList>
    </citation>
    <scope>NUCLEOTIDE SEQUENCE [LARGE SCALE GENOMIC DNA]</scope>
    <source>
        <strain evidence="1">ANa2</strain>
        <tissue evidence="1">Whole body excluding digestive tract and cuticle</tissue>
    </source>
</reference>